<sequence length="381" mass="42761">MLSALTFPNFIGGVCDSNSSSTSSSRMDCDYHSTPKEKRRPWLDEIPEETVAATTTVTANVFASLSNNNFPPSPLMGLTDVNRQQLYSTPQIRIVNNPFDPPSSSHLKERLASPSIFKQDLNNDNKENTVYQLPAEKRAVINPVNISENIVQIDATILNENLQQRYQQAAGEFCHRHLHLPTPAQPPPATFFINNTTSDRYGYSTATLNVSPWFSLKATPLNSQNFTSRIQLPADFESMMIQSFTSNSGFTPSSSAENTTNNDDSGSKSQSGAQVNVSLLKRRLFQDNLDEQQQDNQNENGDKTPEENDDNDLITHDPNDFEHDLDKSFTQEDWLKGLKDSDKHKKCHDLETKEDHHGFSPRDKSVYALFPGCSPIKKEDN</sequence>
<reference evidence="2" key="1">
    <citation type="submission" date="2021-02" db="EMBL/GenBank/DDBJ databases">
        <authorList>
            <person name="Nowell W R."/>
        </authorList>
    </citation>
    <scope>NUCLEOTIDE SEQUENCE</scope>
</reference>
<dbReference type="EMBL" id="CAJNOQ010000159">
    <property type="protein sequence ID" value="CAF0765766.1"/>
    <property type="molecule type" value="Genomic_DNA"/>
</dbReference>
<dbReference type="Proteomes" id="UP000663829">
    <property type="component" value="Unassembled WGS sequence"/>
</dbReference>
<evidence type="ECO:0000313" key="4">
    <source>
        <dbReference type="Proteomes" id="UP000663829"/>
    </source>
</evidence>
<comment type="caution">
    <text evidence="2">The sequence shown here is derived from an EMBL/GenBank/DDBJ whole genome shotgun (WGS) entry which is preliminary data.</text>
</comment>
<feature type="region of interest" description="Disordered" evidence="1">
    <location>
        <begin position="290"/>
        <end position="324"/>
    </location>
</feature>
<feature type="compositionally biased region" description="Basic and acidic residues" evidence="1">
    <location>
        <begin position="313"/>
        <end position="324"/>
    </location>
</feature>
<dbReference type="AlphaFoldDB" id="A0A813QD78"/>
<proteinExistence type="predicted"/>
<organism evidence="2 4">
    <name type="scientific">Didymodactylos carnosus</name>
    <dbReference type="NCBI Taxonomy" id="1234261"/>
    <lineage>
        <taxon>Eukaryota</taxon>
        <taxon>Metazoa</taxon>
        <taxon>Spiralia</taxon>
        <taxon>Gnathifera</taxon>
        <taxon>Rotifera</taxon>
        <taxon>Eurotatoria</taxon>
        <taxon>Bdelloidea</taxon>
        <taxon>Philodinida</taxon>
        <taxon>Philodinidae</taxon>
        <taxon>Didymodactylos</taxon>
    </lineage>
</organism>
<dbReference type="EMBL" id="CAJOBC010000159">
    <property type="protein sequence ID" value="CAF3547127.1"/>
    <property type="molecule type" value="Genomic_DNA"/>
</dbReference>
<accession>A0A813QD78</accession>
<protein>
    <submittedName>
        <fullName evidence="2">Uncharacterized protein</fullName>
    </submittedName>
</protein>
<feature type="region of interest" description="Disordered" evidence="1">
    <location>
        <begin position="247"/>
        <end position="273"/>
    </location>
</feature>
<name>A0A813QD78_9BILA</name>
<evidence type="ECO:0000313" key="3">
    <source>
        <dbReference type="EMBL" id="CAF3547127.1"/>
    </source>
</evidence>
<dbReference type="Proteomes" id="UP000681722">
    <property type="component" value="Unassembled WGS sequence"/>
</dbReference>
<gene>
    <name evidence="2" type="ORF">GPM918_LOCUS1640</name>
    <name evidence="3" type="ORF">SRO942_LOCUS1640</name>
</gene>
<keyword evidence="4" id="KW-1185">Reference proteome</keyword>
<evidence type="ECO:0000313" key="2">
    <source>
        <dbReference type="EMBL" id="CAF0765766.1"/>
    </source>
</evidence>
<evidence type="ECO:0000256" key="1">
    <source>
        <dbReference type="SAM" id="MobiDB-lite"/>
    </source>
</evidence>